<dbReference type="PANTHER" id="PTHR11669:SF8">
    <property type="entry name" value="DNA POLYMERASE III SUBUNIT DELTA"/>
    <property type="match status" value="1"/>
</dbReference>
<evidence type="ECO:0008006" key="3">
    <source>
        <dbReference type="Google" id="ProtNLM"/>
    </source>
</evidence>
<dbReference type="Gene3D" id="3.40.50.300">
    <property type="entry name" value="P-loop containing nucleotide triphosphate hydrolases"/>
    <property type="match status" value="1"/>
</dbReference>
<keyword evidence="2" id="KW-1185">Reference proteome</keyword>
<dbReference type="SUPFAM" id="SSF52540">
    <property type="entry name" value="P-loop containing nucleoside triphosphate hydrolases"/>
    <property type="match status" value="1"/>
</dbReference>
<accession>A0ABS2GHJ1</accession>
<sequence length="347" mass="38914">MSYFSQVVGQQSIINHLTTLVTRNMLPHSLLFYGESGLGKLNTAIGLASLLIGRQALSPDRGETFLQQVHEARRQDGESEKKASEEGLPIYVDGGTVFWIRPTKTVLKVEQWYRLLQEYMGRAGDGNRVVIVEDFQTANAIMANAMLKTIEEPPPNVYFIIITTQLSSVLPTIRSRCMAVGFGAVDDDSIRQAMKQRGYHGDLTEALAAGHGNPLLVQKLAEEGVPKQLETAVTVLELLGERRFFTRISLLLESLDRETLREVFRWMRVLGRDMMVLRAGGAHSLLQCPLYEERLLRMLHGWSTRSLVALQRELLDADDALRLYVKAALVVDGVIIALRRAVKEDIQ</sequence>
<comment type="caution">
    <text evidence="1">The sequence shown here is derived from an EMBL/GenBank/DDBJ whole genome shotgun (WGS) entry which is preliminary data.</text>
</comment>
<dbReference type="Proteomes" id="UP000707138">
    <property type="component" value="Unassembled WGS sequence"/>
</dbReference>
<dbReference type="EMBL" id="JACJLA010000014">
    <property type="protein sequence ID" value="MBM6913200.1"/>
    <property type="molecule type" value="Genomic_DNA"/>
</dbReference>
<evidence type="ECO:0000313" key="2">
    <source>
        <dbReference type="Proteomes" id="UP000707138"/>
    </source>
</evidence>
<proteinExistence type="predicted"/>
<dbReference type="InterPro" id="IPR027417">
    <property type="entry name" value="P-loop_NTPase"/>
</dbReference>
<dbReference type="InterPro" id="IPR050238">
    <property type="entry name" value="DNA_Rep/Repair_Clamp_Loader"/>
</dbReference>
<dbReference type="Pfam" id="PF13177">
    <property type="entry name" value="DNA_pol3_delta2"/>
    <property type="match status" value="1"/>
</dbReference>
<gene>
    <name evidence="1" type="ORF">H6A01_07690</name>
</gene>
<organism evidence="1 2">
    <name type="scientific">Veillonella magna</name>
    <dbReference type="NCBI Taxonomy" id="464322"/>
    <lineage>
        <taxon>Bacteria</taxon>
        <taxon>Bacillati</taxon>
        <taxon>Bacillota</taxon>
        <taxon>Negativicutes</taxon>
        <taxon>Veillonellales</taxon>
        <taxon>Veillonellaceae</taxon>
        <taxon>Veillonella</taxon>
    </lineage>
</organism>
<name>A0ABS2GHJ1_9FIRM</name>
<dbReference type="RefSeq" id="WP_205088168.1">
    <property type="nucleotide sequence ID" value="NZ_CATYZF010000036.1"/>
</dbReference>
<reference evidence="1 2" key="1">
    <citation type="journal article" date="2021" name="Sci. Rep.">
        <title>The distribution of antibiotic resistance genes in chicken gut microbiota commensals.</title>
        <authorList>
            <person name="Juricova H."/>
            <person name="Matiasovicova J."/>
            <person name="Kubasova T."/>
            <person name="Cejkova D."/>
            <person name="Rychlik I."/>
        </authorList>
    </citation>
    <scope>NUCLEOTIDE SEQUENCE [LARGE SCALE GENOMIC DNA]</scope>
    <source>
        <strain evidence="1 2">An537</strain>
    </source>
</reference>
<protein>
    <recommendedName>
        <fullName evidence="3">DNA polymerase III subunit delta</fullName>
    </recommendedName>
</protein>
<dbReference type="PANTHER" id="PTHR11669">
    <property type="entry name" value="REPLICATION FACTOR C / DNA POLYMERASE III GAMMA-TAU SUBUNIT"/>
    <property type="match status" value="1"/>
</dbReference>
<evidence type="ECO:0000313" key="1">
    <source>
        <dbReference type="EMBL" id="MBM6913200.1"/>
    </source>
</evidence>